<proteinExistence type="predicted"/>
<reference evidence="2 3" key="1">
    <citation type="submission" date="2023-07" db="EMBL/GenBank/DDBJ databases">
        <title>Sorghum-associated microbial communities from plants grown in Nebraska, USA.</title>
        <authorList>
            <person name="Schachtman D."/>
        </authorList>
    </citation>
    <scope>NUCLEOTIDE SEQUENCE [LARGE SCALE GENOMIC DNA]</scope>
    <source>
        <strain evidence="2 3">DS1027</strain>
    </source>
</reference>
<evidence type="ECO:0000256" key="1">
    <source>
        <dbReference type="SAM" id="SignalP"/>
    </source>
</evidence>
<gene>
    <name evidence="2" type="ORF">J2792_004038</name>
</gene>
<name>A0ABU1MSJ8_9SPHN</name>
<protein>
    <recommendedName>
        <fullName evidence="4">DUF4136 domain-containing protein</fullName>
    </recommendedName>
</protein>
<feature type="signal peptide" evidence="1">
    <location>
        <begin position="1"/>
        <end position="31"/>
    </location>
</feature>
<evidence type="ECO:0000313" key="3">
    <source>
        <dbReference type="Proteomes" id="UP001184150"/>
    </source>
</evidence>
<accession>A0ABU1MSJ8</accession>
<organism evidence="2 3">
    <name type="scientific">Novosphingobium capsulatum</name>
    <dbReference type="NCBI Taxonomy" id="13688"/>
    <lineage>
        <taxon>Bacteria</taxon>
        <taxon>Pseudomonadati</taxon>
        <taxon>Pseudomonadota</taxon>
        <taxon>Alphaproteobacteria</taxon>
        <taxon>Sphingomonadales</taxon>
        <taxon>Sphingomonadaceae</taxon>
        <taxon>Novosphingobium</taxon>
    </lineage>
</organism>
<sequence>MLRLSRALLPLSATATLAPILLALAPATAQAQGWGGWGGGYGPGWGGYGGFDGPRRGPTAAEPSSRIDVTSYRSADALALLGKGRIVVAGVDAPADALEQGADEPTPDKLPVYEAAVVDSLVGHGYDTQTVSDAGQIAQVAVSHQVVVPEEQKHSPVSGAMSTTVSNYGSAVSLGVALDFTKPAKAIVATRMDVRIRDKASGRVLWEGHAEGMAREGEGGLDDGKMAARLAKALFARFPEGQVVVADAAAPGNGAAGLAPAGATPAEGTP</sequence>
<comment type="caution">
    <text evidence="2">The sequence shown here is derived from an EMBL/GenBank/DDBJ whole genome shotgun (WGS) entry which is preliminary data.</text>
</comment>
<feature type="chain" id="PRO_5045685143" description="DUF4136 domain-containing protein" evidence="1">
    <location>
        <begin position="32"/>
        <end position="270"/>
    </location>
</feature>
<dbReference type="Proteomes" id="UP001184150">
    <property type="component" value="Unassembled WGS sequence"/>
</dbReference>
<evidence type="ECO:0000313" key="2">
    <source>
        <dbReference type="EMBL" id="MDR6513148.1"/>
    </source>
</evidence>
<keyword evidence="3" id="KW-1185">Reference proteome</keyword>
<evidence type="ECO:0008006" key="4">
    <source>
        <dbReference type="Google" id="ProtNLM"/>
    </source>
</evidence>
<dbReference type="EMBL" id="JAVDRD010000015">
    <property type="protein sequence ID" value="MDR6513148.1"/>
    <property type="molecule type" value="Genomic_DNA"/>
</dbReference>
<dbReference type="RefSeq" id="WP_309806482.1">
    <property type="nucleotide sequence ID" value="NZ_JAVDRD010000015.1"/>
</dbReference>
<keyword evidence="1" id="KW-0732">Signal</keyword>